<organism evidence="3 4">
    <name type="scientific">Kineosporia corallincola</name>
    <dbReference type="NCBI Taxonomy" id="2835133"/>
    <lineage>
        <taxon>Bacteria</taxon>
        <taxon>Bacillati</taxon>
        <taxon>Actinomycetota</taxon>
        <taxon>Actinomycetes</taxon>
        <taxon>Kineosporiales</taxon>
        <taxon>Kineosporiaceae</taxon>
        <taxon>Kineosporia</taxon>
    </lineage>
</organism>
<dbReference type="RefSeq" id="WP_214154031.1">
    <property type="nucleotide sequence ID" value="NZ_JAHBAY010000001.1"/>
</dbReference>
<dbReference type="CDD" id="cd03441">
    <property type="entry name" value="R_hydratase_like"/>
    <property type="match status" value="1"/>
</dbReference>
<dbReference type="InterPro" id="IPR039569">
    <property type="entry name" value="FAS1-like_DH_region"/>
</dbReference>
<comment type="similarity">
    <text evidence="1">Belongs to the UPF0336 family.</text>
</comment>
<dbReference type="EMBL" id="JAHBAY010000001">
    <property type="protein sequence ID" value="MBT0767817.1"/>
    <property type="molecule type" value="Genomic_DNA"/>
</dbReference>
<comment type="caution">
    <text evidence="3">The sequence shown here is derived from an EMBL/GenBank/DDBJ whole genome shotgun (WGS) entry which is preliminary data.</text>
</comment>
<dbReference type="Pfam" id="PF13452">
    <property type="entry name" value="FAS1_DH_region"/>
    <property type="match status" value="1"/>
</dbReference>
<dbReference type="PANTHER" id="PTHR43437">
    <property type="entry name" value="HYDROXYACYL-THIOESTER DEHYDRATASE TYPE 2, MITOCHONDRIAL-RELATED"/>
    <property type="match status" value="1"/>
</dbReference>
<accession>A0ABS5T9S3</accession>
<evidence type="ECO:0000313" key="3">
    <source>
        <dbReference type="EMBL" id="MBT0767817.1"/>
    </source>
</evidence>
<dbReference type="PANTHER" id="PTHR43437:SF3">
    <property type="entry name" value="HYDROXYACYL-THIOESTER DEHYDRATASE TYPE 2, MITOCHONDRIAL"/>
    <property type="match status" value="1"/>
</dbReference>
<evidence type="ECO:0000256" key="1">
    <source>
        <dbReference type="HAMAP-Rule" id="MF_00799"/>
    </source>
</evidence>
<dbReference type="HAMAP" id="MF_00799">
    <property type="entry name" value="UPF0336"/>
    <property type="match status" value="1"/>
</dbReference>
<proteinExistence type="inferred from homology"/>
<dbReference type="InterPro" id="IPR029069">
    <property type="entry name" value="HotDog_dom_sf"/>
</dbReference>
<sequence length="150" mass="16148">MGVNPQIAGKTYTGSPVYEVGREKIREFAQAIRSTDPVHTDPEAARALGYPDVVAPPTFAIVIAQRCEGLVMTDPEAGIDYSRLVHGEQKFTHHRPIVAGDRLTSVAHVDDARMMAGNGRVVTRIEITDAAGEPVATAVSMVIIRAEEQA</sequence>
<dbReference type="Proteomes" id="UP001197247">
    <property type="component" value="Unassembled WGS sequence"/>
</dbReference>
<evidence type="ECO:0000259" key="2">
    <source>
        <dbReference type="Pfam" id="PF13452"/>
    </source>
</evidence>
<feature type="domain" description="FAS1-like dehydratase" evidence="2">
    <location>
        <begin position="16"/>
        <end position="137"/>
    </location>
</feature>
<dbReference type="SUPFAM" id="SSF54637">
    <property type="entry name" value="Thioesterase/thiol ester dehydrase-isomerase"/>
    <property type="match status" value="1"/>
</dbReference>
<reference evidence="3 4" key="1">
    <citation type="submission" date="2021-05" db="EMBL/GenBank/DDBJ databases">
        <title>Kineosporia and Streptomyces sp. nov. two new marine actinobacteria isolated from Coral.</title>
        <authorList>
            <person name="Buangrab K."/>
            <person name="Sutthacheep M."/>
            <person name="Yeemin T."/>
            <person name="Harunari E."/>
            <person name="Igarashi Y."/>
            <person name="Kanchanasin P."/>
            <person name="Tanasupawat S."/>
            <person name="Phongsopitanun W."/>
        </authorList>
    </citation>
    <scope>NUCLEOTIDE SEQUENCE [LARGE SCALE GENOMIC DNA]</scope>
    <source>
        <strain evidence="3 4">J2-2</strain>
    </source>
</reference>
<dbReference type="PIRSF" id="PIRSF018072">
    <property type="entry name" value="UCP018072"/>
    <property type="match status" value="1"/>
</dbReference>
<keyword evidence="4" id="KW-1185">Reference proteome</keyword>
<evidence type="ECO:0000313" key="4">
    <source>
        <dbReference type="Proteomes" id="UP001197247"/>
    </source>
</evidence>
<gene>
    <name evidence="3" type="ORF">KIH74_02715</name>
</gene>
<name>A0ABS5T9S3_9ACTN</name>
<dbReference type="Gene3D" id="3.10.129.10">
    <property type="entry name" value="Hotdog Thioesterase"/>
    <property type="match status" value="1"/>
</dbReference>
<dbReference type="InterPro" id="IPR050965">
    <property type="entry name" value="UPF0336/Enoyl-CoA_hydratase"/>
</dbReference>
<protein>
    <recommendedName>
        <fullName evidence="1">UPF0336 protein KIH74_02715</fullName>
    </recommendedName>
</protein>
<dbReference type="InterPro" id="IPR016709">
    <property type="entry name" value="HadA-like"/>
</dbReference>